<dbReference type="RefSeq" id="WP_412441571.1">
    <property type="nucleotide sequence ID" value="NZ_CACRUT010000031.1"/>
</dbReference>
<dbReference type="Pfam" id="PF13424">
    <property type="entry name" value="TPR_12"/>
    <property type="match status" value="1"/>
</dbReference>
<evidence type="ECO:0000256" key="2">
    <source>
        <dbReference type="ARBA" id="ARBA00022803"/>
    </source>
</evidence>
<reference evidence="5" key="1">
    <citation type="submission" date="2019-11" db="EMBL/GenBank/DDBJ databases">
        <authorList>
            <person name="Feng L."/>
        </authorList>
    </citation>
    <scope>NUCLEOTIDE SEQUENCE</scope>
    <source>
        <strain evidence="5">PclaraLFYP37</strain>
    </source>
</reference>
<feature type="compositionally biased region" description="Low complexity" evidence="4">
    <location>
        <begin position="192"/>
        <end position="203"/>
    </location>
</feature>
<feature type="repeat" description="TPR" evidence="3">
    <location>
        <begin position="62"/>
        <end position="95"/>
    </location>
</feature>
<keyword evidence="2 3" id="KW-0802">TPR repeat</keyword>
<gene>
    <name evidence="5" type="ORF">PCLFYP37_00499</name>
</gene>
<feature type="compositionally biased region" description="Basic and acidic residues" evidence="4">
    <location>
        <begin position="156"/>
        <end position="191"/>
    </location>
</feature>
<keyword evidence="1" id="KW-0677">Repeat</keyword>
<dbReference type="PANTHER" id="PTHR44943">
    <property type="entry name" value="CELLULOSE SYNTHASE OPERON PROTEIN C"/>
    <property type="match status" value="1"/>
</dbReference>
<dbReference type="Gene3D" id="1.25.40.10">
    <property type="entry name" value="Tetratricopeptide repeat domain"/>
    <property type="match status" value="2"/>
</dbReference>
<dbReference type="SMART" id="SM00028">
    <property type="entry name" value="TPR"/>
    <property type="match status" value="3"/>
</dbReference>
<evidence type="ECO:0000256" key="4">
    <source>
        <dbReference type="SAM" id="MobiDB-lite"/>
    </source>
</evidence>
<dbReference type="InterPro" id="IPR011990">
    <property type="entry name" value="TPR-like_helical_dom_sf"/>
</dbReference>
<dbReference type="PROSITE" id="PS50005">
    <property type="entry name" value="TPR"/>
    <property type="match status" value="2"/>
</dbReference>
<dbReference type="SUPFAM" id="SSF48452">
    <property type="entry name" value="TPR-like"/>
    <property type="match status" value="1"/>
</dbReference>
<organism evidence="5">
    <name type="scientific">Paraprevotella clara</name>
    <dbReference type="NCBI Taxonomy" id="454154"/>
    <lineage>
        <taxon>Bacteria</taxon>
        <taxon>Pseudomonadati</taxon>
        <taxon>Bacteroidota</taxon>
        <taxon>Bacteroidia</taxon>
        <taxon>Bacteroidales</taxon>
        <taxon>Prevotellaceae</taxon>
        <taxon>Paraprevotella</taxon>
    </lineage>
</organism>
<dbReference type="InterPro" id="IPR019734">
    <property type="entry name" value="TPR_rpt"/>
</dbReference>
<evidence type="ECO:0000256" key="1">
    <source>
        <dbReference type="ARBA" id="ARBA00022737"/>
    </source>
</evidence>
<feature type="compositionally biased region" description="Basic and acidic residues" evidence="4">
    <location>
        <begin position="219"/>
        <end position="229"/>
    </location>
</feature>
<feature type="repeat" description="TPR" evidence="3">
    <location>
        <begin position="99"/>
        <end position="132"/>
    </location>
</feature>
<sequence>MLRGIYKYGLVLCLCLTVSLLWAQKKTDRDYLRSGNRLYRDSMYTKAEVDYRKAIEANGRFPQAHFNLGNALLRQQKPKEAMQAYEQAVKVETNKGRLASIYHNMGVILQSQKQFGPAIECYKNALRRNPADNESRYNLVLCQHQLKNNPQQDQQNDNKENKDGKDKNKEEDKNSSKKDKQENKDKKEDQQKQQQKQSQQNEENMSKENAEQLLNAAMQDEKDTQERIRKAMAKPRQRKLEKQW</sequence>
<dbReference type="InterPro" id="IPR051685">
    <property type="entry name" value="Ycf3/AcsC/BcsC/TPR_MFPF"/>
</dbReference>
<evidence type="ECO:0000256" key="3">
    <source>
        <dbReference type="PROSITE-ProRule" id="PRU00339"/>
    </source>
</evidence>
<protein>
    <submittedName>
        <fullName evidence="5">Photosystem I assembly protein Ycf3</fullName>
    </submittedName>
</protein>
<accession>A0A6N3GP35</accession>
<dbReference type="PANTHER" id="PTHR44943:SF8">
    <property type="entry name" value="TPR REPEAT-CONTAINING PROTEIN MJ0263"/>
    <property type="match status" value="1"/>
</dbReference>
<evidence type="ECO:0000313" key="5">
    <source>
        <dbReference type="EMBL" id="VYU65723.1"/>
    </source>
</evidence>
<feature type="region of interest" description="Disordered" evidence="4">
    <location>
        <begin position="147"/>
        <end position="244"/>
    </location>
</feature>
<dbReference type="EMBL" id="CACRUT010000031">
    <property type="protein sequence ID" value="VYU65723.1"/>
    <property type="molecule type" value="Genomic_DNA"/>
</dbReference>
<name>A0A6N3GP35_9BACT</name>
<dbReference type="AlphaFoldDB" id="A0A6N3GP35"/>
<proteinExistence type="predicted"/>